<keyword evidence="1" id="KW-0812">Transmembrane</keyword>
<reference evidence="2 3" key="1">
    <citation type="submission" date="2018-11" db="EMBL/GenBank/DDBJ databases">
        <authorList>
            <person name="Peiro R."/>
            <person name="Begona"/>
            <person name="Cbmso G."/>
            <person name="Lopez M."/>
            <person name="Gonzalez S."/>
            <person name="Sacristan E."/>
            <person name="Castillo E."/>
        </authorList>
    </citation>
    <scope>NUCLEOTIDE SEQUENCE [LARGE SCALE GENOMIC DNA]</scope>
    <source>
        <strain evidence="2">Brev_genome</strain>
    </source>
</reference>
<feature type="transmembrane region" description="Helical" evidence="1">
    <location>
        <begin position="149"/>
        <end position="175"/>
    </location>
</feature>
<organism evidence="2 3">
    <name type="scientific">Brevundimonas mediterranea</name>
    <dbReference type="NCBI Taxonomy" id="74329"/>
    <lineage>
        <taxon>Bacteria</taxon>
        <taxon>Pseudomonadati</taxon>
        <taxon>Pseudomonadota</taxon>
        <taxon>Alphaproteobacteria</taxon>
        <taxon>Caulobacterales</taxon>
        <taxon>Caulobacteraceae</taxon>
        <taxon>Brevundimonas</taxon>
    </lineage>
</organism>
<dbReference type="Proteomes" id="UP000289220">
    <property type="component" value="Unassembled WGS sequence"/>
</dbReference>
<keyword evidence="3" id="KW-1185">Reference proteome</keyword>
<feature type="transmembrane region" description="Helical" evidence="1">
    <location>
        <begin position="88"/>
        <end position="108"/>
    </location>
</feature>
<keyword evidence="1" id="KW-1133">Transmembrane helix</keyword>
<dbReference type="Pfam" id="PF10067">
    <property type="entry name" value="DUF2306"/>
    <property type="match status" value="1"/>
</dbReference>
<dbReference type="InterPro" id="IPR018750">
    <property type="entry name" value="DUF2306_membrane"/>
</dbReference>
<proteinExistence type="predicted"/>
<protein>
    <recommendedName>
        <fullName evidence="4">DUF2306 domain-containing protein</fullName>
    </recommendedName>
</protein>
<dbReference type="AlphaFoldDB" id="A0A7Z8Y4I7"/>
<feature type="transmembrane region" description="Helical" evidence="1">
    <location>
        <begin position="49"/>
        <end position="76"/>
    </location>
</feature>
<feature type="transmembrane region" description="Helical" evidence="1">
    <location>
        <begin position="114"/>
        <end position="137"/>
    </location>
</feature>
<evidence type="ECO:0008006" key="4">
    <source>
        <dbReference type="Google" id="ProtNLM"/>
    </source>
</evidence>
<name>A0A7Z8Y4I7_9CAUL</name>
<comment type="caution">
    <text evidence="2">The sequence shown here is derived from an EMBL/GenBank/DDBJ whole genome shotgun (WGS) entry which is preliminary data.</text>
</comment>
<accession>A0A7Z8Y4I7</accession>
<sequence>MFRHARFARFAPSIAALVLLGVPIVAYLAADGGRIALLGFSLRAPDFGLLAAAPTAIQIHVAAALTALAIGIVLLAGIKGTRLHRALGWTWVLAMGTTAVSSFFIHTINPDGPAGLSFIHLISGWTVVSLPMAVHAARRHKVQAHRRAMTGMFVGGLIVAGALTFLPGRLMWAIFFS</sequence>
<evidence type="ECO:0000313" key="2">
    <source>
        <dbReference type="EMBL" id="VDC50426.1"/>
    </source>
</evidence>
<evidence type="ECO:0000256" key="1">
    <source>
        <dbReference type="SAM" id="Phobius"/>
    </source>
</evidence>
<gene>
    <name evidence="2" type="ORF">BREV_BREV_02000</name>
</gene>
<dbReference type="EMBL" id="UXHF01000038">
    <property type="protein sequence ID" value="VDC50426.1"/>
    <property type="molecule type" value="Genomic_DNA"/>
</dbReference>
<dbReference type="RefSeq" id="WP_154726250.1">
    <property type="nucleotide sequence ID" value="NZ_UXHF01000038.1"/>
</dbReference>
<feature type="transmembrane region" description="Helical" evidence="1">
    <location>
        <begin position="7"/>
        <end position="29"/>
    </location>
</feature>
<evidence type="ECO:0000313" key="3">
    <source>
        <dbReference type="Proteomes" id="UP000289220"/>
    </source>
</evidence>
<keyword evidence="1" id="KW-0472">Membrane</keyword>